<sequence>MKNTSISRPLLILVLFAILFIAQAQALTFKGVIDLVFMPFYGAYHGSADWINNQIALLLFQGLFHVCLIETFFFTFIFNDEGVAFYQCYSNFPKQVLFF</sequence>
<feature type="transmembrane region" description="Helical" evidence="1">
    <location>
        <begin position="55"/>
        <end position="78"/>
    </location>
</feature>
<reference evidence="3 4" key="1">
    <citation type="submission" date="2014-06" db="EMBL/GenBank/DDBJ databases">
        <authorList>
            <person name="Swart Estienne"/>
        </authorList>
    </citation>
    <scope>NUCLEOTIDE SEQUENCE [LARGE SCALE GENOMIC DNA]</scope>
    <source>
        <strain evidence="3 4">130c</strain>
    </source>
</reference>
<keyword evidence="1" id="KW-0812">Transmembrane</keyword>
<accession>A0A078A8T3</accession>
<dbReference type="AlphaFoldDB" id="A0A078A8T3"/>
<keyword evidence="1" id="KW-1133">Transmembrane helix</keyword>
<name>A0A078A8T3_STYLE</name>
<keyword evidence="1" id="KW-0472">Membrane</keyword>
<evidence type="ECO:0000256" key="2">
    <source>
        <dbReference type="SAM" id="SignalP"/>
    </source>
</evidence>
<dbReference type="EMBL" id="CCKQ01007322">
    <property type="protein sequence ID" value="CDW78680.1"/>
    <property type="molecule type" value="Genomic_DNA"/>
</dbReference>
<keyword evidence="2" id="KW-0732">Signal</keyword>
<proteinExistence type="predicted"/>
<dbReference type="Proteomes" id="UP000039865">
    <property type="component" value="Unassembled WGS sequence"/>
</dbReference>
<gene>
    <name evidence="3" type="primary">Contig2498.g2685</name>
    <name evidence="3" type="ORF">STYLEM_7661</name>
</gene>
<organism evidence="3 4">
    <name type="scientific">Stylonychia lemnae</name>
    <name type="common">Ciliate</name>
    <dbReference type="NCBI Taxonomy" id="5949"/>
    <lineage>
        <taxon>Eukaryota</taxon>
        <taxon>Sar</taxon>
        <taxon>Alveolata</taxon>
        <taxon>Ciliophora</taxon>
        <taxon>Intramacronucleata</taxon>
        <taxon>Spirotrichea</taxon>
        <taxon>Stichotrichia</taxon>
        <taxon>Sporadotrichida</taxon>
        <taxon>Oxytrichidae</taxon>
        <taxon>Stylonychinae</taxon>
        <taxon>Stylonychia</taxon>
    </lineage>
</organism>
<evidence type="ECO:0000313" key="3">
    <source>
        <dbReference type="EMBL" id="CDW78680.1"/>
    </source>
</evidence>
<protein>
    <submittedName>
        <fullName evidence="3">Uncharacterized protein</fullName>
    </submittedName>
</protein>
<evidence type="ECO:0000256" key="1">
    <source>
        <dbReference type="SAM" id="Phobius"/>
    </source>
</evidence>
<feature type="signal peptide" evidence="2">
    <location>
        <begin position="1"/>
        <end position="26"/>
    </location>
</feature>
<dbReference type="InParanoid" id="A0A078A8T3"/>
<keyword evidence="4" id="KW-1185">Reference proteome</keyword>
<evidence type="ECO:0000313" key="4">
    <source>
        <dbReference type="Proteomes" id="UP000039865"/>
    </source>
</evidence>
<feature type="chain" id="PRO_5001729260" evidence="2">
    <location>
        <begin position="27"/>
        <end position="99"/>
    </location>
</feature>